<feature type="signal peptide" evidence="1">
    <location>
        <begin position="1"/>
        <end position="29"/>
    </location>
</feature>
<protein>
    <recommendedName>
        <fullName evidence="4">Cutinase</fullName>
    </recommendedName>
</protein>
<keyword evidence="1" id="KW-0732">Signal</keyword>
<dbReference type="Proteomes" id="UP001139157">
    <property type="component" value="Unassembled WGS sequence"/>
</dbReference>
<dbReference type="SUPFAM" id="SSF53474">
    <property type="entry name" value="alpha/beta-Hydrolases"/>
    <property type="match status" value="1"/>
</dbReference>
<evidence type="ECO:0000313" key="3">
    <source>
        <dbReference type="Proteomes" id="UP001139157"/>
    </source>
</evidence>
<organism evidence="2 3">
    <name type="scientific">Nocardia pulmonis</name>
    <dbReference type="NCBI Taxonomy" id="2951408"/>
    <lineage>
        <taxon>Bacteria</taxon>
        <taxon>Bacillati</taxon>
        <taxon>Actinomycetota</taxon>
        <taxon>Actinomycetes</taxon>
        <taxon>Mycobacteriales</taxon>
        <taxon>Nocardiaceae</taxon>
        <taxon>Nocardia</taxon>
    </lineage>
</organism>
<dbReference type="Gene3D" id="3.40.50.1820">
    <property type="entry name" value="alpha/beta hydrolase"/>
    <property type="match status" value="1"/>
</dbReference>
<dbReference type="RefSeq" id="WP_251918464.1">
    <property type="nucleotide sequence ID" value="NZ_JAMRXG010000027.1"/>
</dbReference>
<feature type="chain" id="PRO_5040777049" description="Cutinase" evidence="1">
    <location>
        <begin position="30"/>
        <end position="204"/>
    </location>
</feature>
<dbReference type="AlphaFoldDB" id="A0A9X2EEC5"/>
<sequence length="204" mass="22131">MRRATALFAALLLAILFSFAHSTAPQAHAANCTGNWAIGIGGLGDNTSSVFIPFVDQPVGYNSLDPMSGLNELNRLFWLHRGECPGDHIRMIGHSEGAGILHAWVTANQYVGNANAILLADPKRAPGPGWGGLSSAPGNHLIGYPLAGVDDWFGPFPTLTVCNHDDQICDTSAGWYGYLFAGAHSRYDFNVWHYGDWDDGVWYR</sequence>
<comment type="caution">
    <text evidence="2">The sequence shown here is derived from an EMBL/GenBank/DDBJ whole genome shotgun (WGS) entry which is preliminary data.</text>
</comment>
<gene>
    <name evidence="2" type="ORF">NDR86_35615</name>
</gene>
<evidence type="ECO:0008006" key="4">
    <source>
        <dbReference type="Google" id="ProtNLM"/>
    </source>
</evidence>
<dbReference type="InterPro" id="IPR029058">
    <property type="entry name" value="AB_hydrolase_fold"/>
</dbReference>
<dbReference type="EMBL" id="JAMRXG010000027">
    <property type="protein sequence ID" value="MCM6778821.1"/>
    <property type="molecule type" value="Genomic_DNA"/>
</dbReference>
<evidence type="ECO:0000313" key="2">
    <source>
        <dbReference type="EMBL" id="MCM6778821.1"/>
    </source>
</evidence>
<name>A0A9X2EEC5_9NOCA</name>
<reference evidence="2" key="1">
    <citation type="submission" date="2022-06" db="EMBL/GenBank/DDBJ databases">
        <title>Novel species in genus nocardia.</title>
        <authorList>
            <person name="Li F."/>
        </authorList>
    </citation>
    <scope>NUCLEOTIDE SEQUENCE</scope>
    <source>
        <strain evidence="2">CDC141</strain>
    </source>
</reference>
<accession>A0A9X2EEC5</accession>
<proteinExistence type="predicted"/>
<keyword evidence="3" id="KW-1185">Reference proteome</keyword>
<evidence type="ECO:0000256" key="1">
    <source>
        <dbReference type="SAM" id="SignalP"/>
    </source>
</evidence>